<dbReference type="GO" id="GO:0035673">
    <property type="term" value="F:oligopeptide transmembrane transporter activity"/>
    <property type="evidence" value="ECO:0007669"/>
    <property type="project" value="InterPro"/>
</dbReference>
<dbReference type="Pfam" id="PF03169">
    <property type="entry name" value="OPT"/>
    <property type="match status" value="1"/>
</dbReference>
<comment type="subcellular location">
    <subcellularLocation>
        <location evidence="1">Membrane</location>
        <topology evidence="1">Multi-pass membrane protein</topology>
    </subcellularLocation>
</comment>
<evidence type="ECO:0000256" key="2">
    <source>
        <dbReference type="ARBA" id="ARBA00008807"/>
    </source>
</evidence>
<dbReference type="PANTHER" id="PTHR22601">
    <property type="entry name" value="ISP4 LIKE PROTEIN"/>
    <property type="match status" value="1"/>
</dbReference>
<reference evidence="11 12" key="1">
    <citation type="submission" date="2015-05" db="EMBL/GenBank/DDBJ databases">
        <title>Distinctive expansion of gene families associated with plant cell wall degradation and secondary metabolism in the genomes of grapevine trunk pathogens.</title>
        <authorList>
            <person name="Lawrence D.P."/>
            <person name="Travadon R."/>
            <person name="Rolshausen P.E."/>
            <person name="Baumgartner K."/>
        </authorList>
    </citation>
    <scope>NUCLEOTIDE SEQUENCE [LARGE SCALE GENOMIC DNA]</scope>
    <source>
        <strain evidence="11">DA912</strain>
    </source>
</reference>
<keyword evidence="4 10" id="KW-0812">Transmembrane</keyword>
<keyword evidence="3" id="KW-0813">Transport</keyword>
<keyword evidence="7 10" id="KW-1133">Transmembrane helix</keyword>
<name>A0A0G2FY85_9PEZI</name>
<evidence type="ECO:0000256" key="7">
    <source>
        <dbReference type="ARBA" id="ARBA00022989"/>
    </source>
</evidence>
<evidence type="ECO:0000256" key="8">
    <source>
        <dbReference type="ARBA" id="ARBA00023136"/>
    </source>
</evidence>
<evidence type="ECO:0000256" key="5">
    <source>
        <dbReference type="ARBA" id="ARBA00022856"/>
    </source>
</evidence>
<evidence type="ECO:0000256" key="6">
    <source>
        <dbReference type="ARBA" id="ARBA00022927"/>
    </source>
</evidence>
<organism evidence="11 12">
    <name type="scientific">Diaporthe ampelina</name>
    <dbReference type="NCBI Taxonomy" id="1214573"/>
    <lineage>
        <taxon>Eukaryota</taxon>
        <taxon>Fungi</taxon>
        <taxon>Dikarya</taxon>
        <taxon>Ascomycota</taxon>
        <taxon>Pezizomycotina</taxon>
        <taxon>Sordariomycetes</taxon>
        <taxon>Sordariomycetidae</taxon>
        <taxon>Diaporthales</taxon>
        <taxon>Diaporthaceae</taxon>
        <taxon>Diaporthe</taxon>
    </lineage>
</organism>
<reference evidence="11 12" key="2">
    <citation type="submission" date="2015-05" db="EMBL/GenBank/DDBJ databases">
        <authorList>
            <person name="Morales-Cruz A."/>
            <person name="Amrine K.C."/>
            <person name="Cantu D."/>
        </authorList>
    </citation>
    <scope>NUCLEOTIDE SEQUENCE [LARGE SCALE GENOMIC DNA]</scope>
    <source>
        <strain evidence="11">DA912</strain>
    </source>
</reference>
<dbReference type="EMBL" id="LCUC01000039">
    <property type="protein sequence ID" value="KKY39097.1"/>
    <property type="molecule type" value="Genomic_DNA"/>
</dbReference>
<comment type="similarity">
    <text evidence="2">Belongs to the oligopeptide OPT transporter family.</text>
</comment>
<protein>
    <submittedName>
        <fullName evidence="11">Putative small oligopeptide opt family</fullName>
    </submittedName>
</protein>
<evidence type="ECO:0000256" key="10">
    <source>
        <dbReference type="SAM" id="Phobius"/>
    </source>
</evidence>
<dbReference type="OrthoDB" id="4526486at2759"/>
<keyword evidence="6" id="KW-0653">Protein transport</keyword>
<keyword evidence="12" id="KW-1185">Reference proteome</keyword>
<feature type="compositionally biased region" description="Polar residues" evidence="9">
    <location>
        <begin position="10"/>
        <end position="28"/>
    </location>
</feature>
<evidence type="ECO:0000313" key="12">
    <source>
        <dbReference type="Proteomes" id="UP000034680"/>
    </source>
</evidence>
<comment type="caution">
    <text evidence="11">The sequence shown here is derived from an EMBL/GenBank/DDBJ whole genome shotgun (WGS) entry which is preliminary data.</text>
</comment>
<keyword evidence="8 10" id="KW-0472">Membrane</keyword>
<keyword evidence="5" id="KW-0571">Peptide transport</keyword>
<accession>A0A0G2FY85</accession>
<evidence type="ECO:0000256" key="4">
    <source>
        <dbReference type="ARBA" id="ARBA00022692"/>
    </source>
</evidence>
<dbReference type="InterPro" id="IPR004813">
    <property type="entry name" value="OPT"/>
</dbReference>
<feature type="transmembrane region" description="Helical" evidence="10">
    <location>
        <begin position="42"/>
        <end position="60"/>
    </location>
</feature>
<dbReference type="Proteomes" id="UP000034680">
    <property type="component" value="Unassembled WGS sequence"/>
</dbReference>
<gene>
    <name evidence="11" type="ORF">UCDDA912_g00899</name>
</gene>
<evidence type="ECO:0000256" key="3">
    <source>
        <dbReference type="ARBA" id="ARBA00022448"/>
    </source>
</evidence>
<feature type="region of interest" description="Disordered" evidence="9">
    <location>
        <begin position="1"/>
        <end position="34"/>
    </location>
</feature>
<dbReference type="AlphaFoldDB" id="A0A0G2FY85"/>
<evidence type="ECO:0000256" key="1">
    <source>
        <dbReference type="ARBA" id="ARBA00004141"/>
    </source>
</evidence>
<dbReference type="GO" id="GO:0016020">
    <property type="term" value="C:membrane"/>
    <property type="evidence" value="ECO:0007669"/>
    <property type="project" value="UniProtKB-SubCell"/>
</dbReference>
<evidence type="ECO:0000313" key="11">
    <source>
        <dbReference type="EMBL" id="KKY39097.1"/>
    </source>
</evidence>
<dbReference type="GO" id="GO:0015031">
    <property type="term" value="P:protein transport"/>
    <property type="evidence" value="ECO:0007669"/>
    <property type="project" value="UniProtKB-KW"/>
</dbReference>
<dbReference type="InterPro" id="IPR004648">
    <property type="entry name" value="Oligpept_transpt"/>
</dbReference>
<evidence type="ECO:0000256" key="9">
    <source>
        <dbReference type="SAM" id="MobiDB-lite"/>
    </source>
</evidence>
<proteinExistence type="inferred from homology"/>
<sequence>MGFSFRGKTLRSSPSSSGDVLTRSTQVPRTDDVDTPVNTVRAWSIGILLCTIITAVKILIGLRKSPAVITASVVQLIAYPIGRGWTAVMPNKEYSLYDRKFNLISCPFNK</sequence>